<dbReference type="EMBL" id="FXAK01000003">
    <property type="protein sequence ID" value="SMF39561.1"/>
    <property type="molecule type" value="Genomic_DNA"/>
</dbReference>
<evidence type="ECO:0000313" key="2">
    <source>
        <dbReference type="EMBL" id="SMF39561.1"/>
    </source>
</evidence>
<evidence type="ECO:0000259" key="1">
    <source>
        <dbReference type="Pfam" id="PF03428"/>
    </source>
</evidence>
<gene>
    <name evidence="2" type="ORF">SAMN02982917_2002</name>
</gene>
<dbReference type="OrthoDB" id="7329885at2"/>
<dbReference type="RefSeq" id="WP_085084823.1">
    <property type="nucleotide sequence ID" value="NZ_FXAK01000003.1"/>
</dbReference>
<name>A0A1X7ET76_9PROT</name>
<sequence length="341" mass="37343">MHAAANAEAVKGHAARAPGFNHVATIAARFDGTDRCSAEIVRLILFATACLTYLDESGEIDTSRTLSTKAQLLLAVLAEHVHSDKWQTGKAYAWVSNDYLCMRLATEARCVRRLLAELETAGYIVRRYNGRNQRLDRQGIDLRPFGARLDDIEAAVARQEEMLDLQRAERHAERMDSIDLSPAFFEESTCMEDSGVLHNNNLQSAGSKEPVEILPSDLSSCKVRASDKAKAAEMFDLIVVASPTFRRHLDPADQRLPTPSSISAAAIQILAKHFRNLRSDLWPIAVQTHGFAVAAAVLAAAIDKAGVKDRTRYLASMLGRRDIGATITLSLKSMVRTAGSA</sequence>
<dbReference type="InterPro" id="IPR005090">
    <property type="entry name" value="RepC_N"/>
</dbReference>
<reference evidence="2 3" key="1">
    <citation type="submission" date="2017-04" db="EMBL/GenBank/DDBJ databases">
        <authorList>
            <person name="Afonso C.L."/>
            <person name="Miller P.J."/>
            <person name="Scott M.A."/>
            <person name="Spackman E."/>
            <person name="Goraichik I."/>
            <person name="Dimitrov K.M."/>
            <person name="Suarez D.L."/>
            <person name="Swayne D.E."/>
        </authorList>
    </citation>
    <scope>NUCLEOTIDE SEQUENCE [LARGE SCALE GENOMIC DNA]</scope>
    <source>
        <strain evidence="2 3">A2P</strain>
    </source>
</reference>
<protein>
    <submittedName>
        <fullName evidence="2">Replication protein C N-terminal domain-containing protein</fullName>
    </submittedName>
</protein>
<feature type="domain" description="Plasmid replication protein C N-terminal" evidence="1">
    <location>
        <begin position="64"/>
        <end position="171"/>
    </location>
</feature>
<dbReference type="AlphaFoldDB" id="A0A1X7ET76"/>
<dbReference type="Proteomes" id="UP000192936">
    <property type="component" value="Unassembled WGS sequence"/>
</dbReference>
<proteinExistence type="predicted"/>
<evidence type="ECO:0000313" key="3">
    <source>
        <dbReference type="Proteomes" id="UP000192936"/>
    </source>
</evidence>
<organism evidence="2 3">
    <name type="scientific">Azospirillum oryzae</name>
    <dbReference type="NCBI Taxonomy" id="286727"/>
    <lineage>
        <taxon>Bacteria</taxon>
        <taxon>Pseudomonadati</taxon>
        <taxon>Pseudomonadota</taxon>
        <taxon>Alphaproteobacteria</taxon>
        <taxon>Rhodospirillales</taxon>
        <taxon>Azospirillaceae</taxon>
        <taxon>Azospirillum</taxon>
    </lineage>
</organism>
<dbReference type="Pfam" id="PF03428">
    <property type="entry name" value="RP-C"/>
    <property type="match status" value="1"/>
</dbReference>
<accession>A0A1X7ET76</accession>